<accession>A0A9N9TI46</accession>
<dbReference type="GO" id="GO:0015631">
    <property type="term" value="F:tubulin binding"/>
    <property type="evidence" value="ECO:0007669"/>
    <property type="project" value="InterPro"/>
</dbReference>
<evidence type="ECO:0000313" key="4">
    <source>
        <dbReference type="Proteomes" id="UP001153712"/>
    </source>
</evidence>
<dbReference type="Gene3D" id="1.10.238.10">
    <property type="entry name" value="EF-hand"/>
    <property type="match status" value="1"/>
</dbReference>
<evidence type="ECO:0000313" key="3">
    <source>
        <dbReference type="EMBL" id="CAG9858571.1"/>
    </source>
</evidence>
<name>A0A9N9TI46_PHYSR</name>
<feature type="region of interest" description="Disordered" evidence="2">
    <location>
        <begin position="114"/>
        <end position="134"/>
    </location>
</feature>
<dbReference type="SUPFAM" id="SSF47473">
    <property type="entry name" value="EF-hand"/>
    <property type="match status" value="1"/>
</dbReference>
<dbReference type="GO" id="GO:0046785">
    <property type="term" value="P:microtubule polymerization"/>
    <property type="evidence" value="ECO:0007669"/>
    <property type="project" value="InterPro"/>
</dbReference>
<comment type="similarity">
    <text evidence="1">Belongs to the TPPP family.</text>
</comment>
<keyword evidence="4" id="KW-1185">Reference proteome</keyword>
<gene>
    <name evidence="3" type="ORF">PHYEVI_LOCUS4960</name>
</gene>
<reference evidence="3" key="1">
    <citation type="submission" date="2022-01" db="EMBL/GenBank/DDBJ databases">
        <authorList>
            <person name="King R."/>
        </authorList>
    </citation>
    <scope>NUCLEOTIDE SEQUENCE</scope>
</reference>
<sequence>MAHQQQPIPLNTQFENYAKYTVKTKEVLDLKTDDSEKKKEGKAITLRQIDFWFDQAKLFDTRLTKTDTGLAYIEFKSGNISYPQFLTFLDNVAQSKEIDVEVMKNKLMMCGLPGVEPKKPKPEVDKKETKEAKD</sequence>
<feature type="compositionally biased region" description="Basic and acidic residues" evidence="2">
    <location>
        <begin position="116"/>
        <end position="134"/>
    </location>
</feature>
<dbReference type="Proteomes" id="UP001153712">
    <property type="component" value="Chromosome 2"/>
</dbReference>
<dbReference type="InterPro" id="IPR011992">
    <property type="entry name" value="EF-hand-dom_pair"/>
</dbReference>
<dbReference type="OrthoDB" id="548799at2759"/>
<evidence type="ECO:0000256" key="1">
    <source>
        <dbReference type="ARBA" id="ARBA00010994"/>
    </source>
</evidence>
<dbReference type="Pfam" id="PF05517">
    <property type="entry name" value="p25-alpha"/>
    <property type="match status" value="1"/>
</dbReference>
<evidence type="ECO:0000256" key="2">
    <source>
        <dbReference type="SAM" id="MobiDB-lite"/>
    </source>
</evidence>
<dbReference type="AlphaFoldDB" id="A0A9N9TI46"/>
<organism evidence="3 4">
    <name type="scientific">Phyllotreta striolata</name>
    <name type="common">Striped flea beetle</name>
    <name type="synonym">Crioceris striolata</name>
    <dbReference type="NCBI Taxonomy" id="444603"/>
    <lineage>
        <taxon>Eukaryota</taxon>
        <taxon>Metazoa</taxon>
        <taxon>Ecdysozoa</taxon>
        <taxon>Arthropoda</taxon>
        <taxon>Hexapoda</taxon>
        <taxon>Insecta</taxon>
        <taxon>Pterygota</taxon>
        <taxon>Neoptera</taxon>
        <taxon>Endopterygota</taxon>
        <taxon>Coleoptera</taxon>
        <taxon>Polyphaga</taxon>
        <taxon>Cucujiformia</taxon>
        <taxon>Chrysomeloidea</taxon>
        <taxon>Chrysomelidae</taxon>
        <taxon>Galerucinae</taxon>
        <taxon>Alticini</taxon>
        <taxon>Phyllotreta</taxon>
    </lineage>
</organism>
<protein>
    <submittedName>
        <fullName evidence="3">Uncharacterized protein</fullName>
    </submittedName>
</protein>
<dbReference type="EMBL" id="OU900095">
    <property type="protein sequence ID" value="CAG9858571.1"/>
    <property type="molecule type" value="Genomic_DNA"/>
</dbReference>
<dbReference type="InterPro" id="IPR008907">
    <property type="entry name" value="TPP/p25"/>
</dbReference>
<proteinExistence type="inferred from homology"/>